<evidence type="ECO:0000313" key="14">
    <source>
        <dbReference type="EMBL" id="GAA3714036.1"/>
    </source>
</evidence>
<dbReference type="SUPFAM" id="SSF47384">
    <property type="entry name" value="Homodimeric domain of signal transducing histidine kinase"/>
    <property type="match status" value="1"/>
</dbReference>
<keyword evidence="9" id="KW-0902">Two-component regulatory system</keyword>
<protein>
    <recommendedName>
        <fullName evidence="3">histidine kinase</fullName>
        <ecNumber evidence="3">2.7.13.3</ecNumber>
    </recommendedName>
</protein>
<gene>
    <name evidence="14" type="ORF">GCM10022224_094570</name>
</gene>
<dbReference type="SMART" id="SM00388">
    <property type="entry name" value="HisKA"/>
    <property type="match status" value="1"/>
</dbReference>
<dbReference type="EMBL" id="BAAAZP010000224">
    <property type="protein sequence ID" value="GAA3714036.1"/>
    <property type="molecule type" value="Genomic_DNA"/>
</dbReference>
<dbReference type="InterPro" id="IPR003661">
    <property type="entry name" value="HisK_dim/P_dom"/>
</dbReference>
<evidence type="ECO:0000256" key="1">
    <source>
        <dbReference type="ARBA" id="ARBA00000085"/>
    </source>
</evidence>
<dbReference type="PROSITE" id="PS50109">
    <property type="entry name" value="HIS_KIN"/>
    <property type="match status" value="1"/>
</dbReference>
<evidence type="ECO:0000256" key="8">
    <source>
        <dbReference type="ARBA" id="ARBA00022989"/>
    </source>
</evidence>
<evidence type="ECO:0000259" key="12">
    <source>
        <dbReference type="PROSITE" id="PS50109"/>
    </source>
</evidence>
<dbReference type="InterPro" id="IPR036890">
    <property type="entry name" value="HATPase_C_sf"/>
</dbReference>
<dbReference type="InterPro" id="IPR003660">
    <property type="entry name" value="HAMP_dom"/>
</dbReference>
<dbReference type="InterPro" id="IPR036097">
    <property type="entry name" value="HisK_dim/P_sf"/>
</dbReference>
<dbReference type="Gene3D" id="3.30.565.10">
    <property type="entry name" value="Histidine kinase-like ATPase, C-terminal domain"/>
    <property type="match status" value="1"/>
</dbReference>
<dbReference type="Gene3D" id="6.10.340.10">
    <property type="match status" value="1"/>
</dbReference>
<accession>A0ABP7E5H7</accession>
<keyword evidence="7" id="KW-0418">Kinase</keyword>
<evidence type="ECO:0000256" key="5">
    <source>
        <dbReference type="ARBA" id="ARBA00022679"/>
    </source>
</evidence>
<evidence type="ECO:0000259" key="13">
    <source>
        <dbReference type="PROSITE" id="PS50885"/>
    </source>
</evidence>
<dbReference type="CDD" id="cd00075">
    <property type="entry name" value="HATPase"/>
    <property type="match status" value="1"/>
</dbReference>
<name>A0ABP7E5H7_9ACTN</name>
<comment type="catalytic activity">
    <reaction evidence="1">
        <text>ATP + protein L-histidine = ADP + protein N-phospho-L-histidine.</text>
        <dbReference type="EC" id="2.7.13.3"/>
    </reaction>
</comment>
<dbReference type="InterPro" id="IPR050428">
    <property type="entry name" value="TCS_sensor_his_kinase"/>
</dbReference>
<reference evidence="15" key="1">
    <citation type="journal article" date="2019" name="Int. J. Syst. Evol. Microbiol.">
        <title>The Global Catalogue of Microorganisms (GCM) 10K type strain sequencing project: providing services to taxonomists for standard genome sequencing and annotation.</title>
        <authorList>
            <consortium name="The Broad Institute Genomics Platform"/>
            <consortium name="The Broad Institute Genome Sequencing Center for Infectious Disease"/>
            <person name="Wu L."/>
            <person name="Ma J."/>
        </authorList>
    </citation>
    <scope>NUCLEOTIDE SEQUENCE [LARGE SCALE GENOMIC DNA]</scope>
    <source>
        <strain evidence="15">JCM 16904</strain>
    </source>
</reference>
<dbReference type="EC" id="2.7.13.3" evidence="3"/>
<dbReference type="Pfam" id="PF00672">
    <property type="entry name" value="HAMP"/>
    <property type="match status" value="1"/>
</dbReference>
<dbReference type="CDD" id="cd06225">
    <property type="entry name" value="HAMP"/>
    <property type="match status" value="1"/>
</dbReference>
<dbReference type="InterPro" id="IPR004358">
    <property type="entry name" value="Sig_transdc_His_kin-like_C"/>
</dbReference>
<feature type="domain" description="Histidine kinase" evidence="12">
    <location>
        <begin position="152"/>
        <end position="366"/>
    </location>
</feature>
<feature type="domain" description="HAMP" evidence="13">
    <location>
        <begin position="91"/>
        <end position="144"/>
    </location>
</feature>
<keyword evidence="8 11" id="KW-1133">Transmembrane helix</keyword>
<evidence type="ECO:0000256" key="7">
    <source>
        <dbReference type="ARBA" id="ARBA00022777"/>
    </source>
</evidence>
<dbReference type="InterPro" id="IPR003594">
    <property type="entry name" value="HATPase_dom"/>
</dbReference>
<dbReference type="SUPFAM" id="SSF55874">
    <property type="entry name" value="ATPase domain of HSP90 chaperone/DNA topoisomerase II/histidine kinase"/>
    <property type="match status" value="1"/>
</dbReference>
<sequence>MTSRRLASRPLQKRLALAYAAGIYAAGVFVLVMVDVPLVSIHAAIPKDDPSPSAIAEAGPGISLPQLLAGSAVALVILIPVALALGWYVAGRFLHPLRAITATAQVISAGNLHRRLDLGEPTDELTELGHTLDDLFARLQASFDAQRHFVANASHELRTPLAGLRTLLEVALADPDADTDTLRAACQDALALGEHQERIVEALLTLATSERGVTRWDTLDLAHVVEEVLGSRREQAMRKDLGLAEHLTPAVTAGDPKLIESLVANLIDNAIRHNHADGQVEVTTQTSGSQVALTVTNSGPVIPENQIHRLFQPFQKLAPDRHGRRDGYGLGLAIVNAVAQAHHATLTTTARPEGGLSITVRFVNGSHPSHREGQNSYV</sequence>
<evidence type="ECO:0000256" key="11">
    <source>
        <dbReference type="SAM" id="Phobius"/>
    </source>
</evidence>
<evidence type="ECO:0000313" key="15">
    <source>
        <dbReference type="Proteomes" id="UP001500902"/>
    </source>
</evidence>
<feature type="transmembrane region" description="Helical" evidence="11">
    <location>
        <begin position="21"/>
        <end position="45"/>
    </location>
</feature>
<dbReference type="PRINTS" id="PR00344">
    <property type="entry name" value="BCTRLSENSOR"/>
</dbReference>
<evidence type="ECO:0000256" key="9">
    <source>
        <dbReference type="ARBA" id="ARBA00023012"/>
    </source>
</evidence>
<organism evidence="14 15">
    <name type="scientific">Nonomuraea antimicrobica</name>
    <dbReference type="NCBI Taxonomy" id="561173"/>
    <lineage>
        <taxon>Bacteria</taxon>
        <taxon>Bacillati</taxon>
        <taxon>Actinomycetota</taxon>
        <taxon>Actinomycetes</taxon>
        <taxon>Streptosporangiales</taxon>
        <taxon>Streptosporangiaceae</taxon>
        <taxon>Nonomuraea</taxon>
    </lineage>
</organism>
<dbReference type="PANTHER" id="PTHR45436">
    <property type="entry name" value="SENSOR HISTIDINE KINASE YKOH"/>
    <property type="match status" value="1"/>
</dbReference>
<dbReference type="Proteomes" id="UP001500902">
    <property type="component" value="Unassembled WGS sequence"/>
</dbReference>
<keyword evidence="15" id="KW-1185">Reference proteome</keyword>
<evidence type="ECO:0000256" key="3">
    <source>
        <dbReference type="ARBA" id="ARBA00012438"/>
    </source>
</evidence>
<dbReference type="PANTHER" id="PTHR45436:SF5">
    <property type="entry name" value="SENSOR HISTIDINE KINASE TRCS"/>
    <property type="match status" value="1"/>
</dbReference>
<comment type="caution">
    <text evidence="14">The sequence shown here is derived from an EMBL/GenBank/DDBJ whole genome shotgun (WGS) entry which is preliminary data.</text>
</comment>
<dbReference type="RefSeq" id="WP_344894927.1">
    <property type="nucleotide sequence ID" value="NZ_BAAAZP010000224.1"/>
</dbReference>
<comment type="subcellular location">
    <subcellularLocation>
        <location evidence="2">Cell membrane</location>
    </subcellularLocation>
</comment>
<evidence type="ECO:0000256" key="2">
    <source>
        <dbReference type="ARBA" id="ARBA00004236"/>
    </source>
</evidence>
<evidence type="ECO:0000256" key="10">
    <source>
        <dbReference type="ARBA" id="ARBA00023136"/>
    </source>
</evidence>
<evidence type="ECO:0000256" key="4">
    <source>
        <dbReference type="ARBA" id="ARBA00022553"/>
    </source>
</evidence>
<dbReference type="Gene3D" id="1.10.287.130">
    <property type="match status" value="1"/>
</dbReference>
<dbReference type="CDD" id="cd00082">
    <property type="entry name" value="HisKA"/>
    <property type="match status" value="1"/>
</dbReference>
<keyword evidence="10 11" id="KW-0472">Membrane</keyword>
<keyword evidence="4" id="KW-0597">Phosphoprotein</keyword>
<dbReference type="SMART" id="SM00304">
    <property type="entry name" value="HAMP"/>
    <property type="match status" value="1"/>
</dbReference>
<dbReference type="Pfam" id="PF02518">
    <property type="entry name" value="HATPase_c"/>
    <property type="match status" value="1"/>
</dbReference>
<dbReference type="Pfam" id="PF00512">
    <property type="entry name" value="HisKA"/>
    <property type="match status" value="1"/>
</dbReference>
<dbReference type="InterPro" id="IPR005467">
    <property type="entry name" value="His_kinase_dom"/>
</dbReference>
<keyword evidence="5" id="KW-0808">Transferase</keyword>
<dbReference type="SUPFAM" id="SSF158472">
    <property type="entry name" value="HAMP domain-like"/>
    <property type="match status" value="1"/>
</dbReference>
<keyword evidence="6 11" id="KW-0812">Transmembrane</keyword>
<dbReference type="SMART" id="SM00387">
    <property type="entry name" value="HATPase_c"/>
    <property type="match status" value="1"/>
</dbReference>
<evidence type="ECO:0000256" key="6">
    <source>
        <dbReference type="ARBA" id="ARBA00022692"/>
    </source>
</evidence>
<feature type="transmembrane region" description="Helical" evidence="11">
    <location>
        <begin position="65"/>
        <end position="90"/>
    </location>
</feature>
<dbReference type="PROSITE" id="PS50885">
    <property type="entry name" value="HAMP"/>
    <property type="match status" value="1"/>
</dbReference>
<proteinExistence type="predicted"/>